<dbReference type="AlphaFoldDB" id="A0A420J6J0"/>
<accession>A0A420J6J0</accession>
<gene>
    <name evidence="1" type="ORF">GcC1_015035</name>
</gene>
<dbReference type="EMBL" id="MCBR01001548">
    <property type="protein sequence ID" value="RKF82396.1"/>
    <property type="molecule type" value="Genomic_DNA"/>
</dbReference>
<dbReference type="Proteomes" id="UP000285405">
    <property type="component" value="Unassembled WGS sequence"/>
</dbReference>
<proteinExistence type="predicted"/>
<dbReference type="OrthoDB" id="645077at2759"/>
<evidence type="ECO:0000313" key="2">
    <source>
        <dbReference type="Proteomes" id="UP000285405"/>
    </source>
</evidence>
<evidence type="ECO:0000313" key="1">
    <source>
        <dbReference type="EMBL" id="RKF82396.1"/>
    </source>
</evidence>
<reference evidence="1 2" key="1">
    <citation type="journal article" date="2018" name="BMC Genomics">
        <title>Comparative genome analyses reveal sequence features reflecting distinct modes of host-adaptation between dicot and monocot powdery mildew.</title>
        <authorList>
            <person name="Wu Y."/>
            <person name="Ma X."/>
            <person name="Pan Z."/>
            <person name="Kale S.D."/>
            <person name="Song Y."/>
            <person name="King H."/>
            <person name="Zhang Q."/>
            <person name="Presley C."/>
            <person name="Deng X."/>
            <person name="Wei C.I."/>
            <person name="Xiao S."/>
        </authorList>
    </citation>
    <scope>NUCLEOTIDE SEQUENCE [LARGE SCALE GENOMIC DNA]</scope>
    <source>
        <strain evidence="1">UCSC1</strain>
    </source>
</reference>
<protein>
    <submittedName>
        <fullName evidence="1">Uncharacterized protein</fullName>
    </submittedName>
</protein>
<organism evidence="1 2">
    <name type="scientific">Golovinomyces cichoracearum</name>
    <dbReference type="NCBI Taxonomy" id="62708"/>
    <lineage>
        <taxon>Eukaryota</taxon>
        <taxon>Fungi</taxon>
        <taxon>Dikarya</taxon>
        <taxon>Ascomycota</taxon>
        <taxon>Pezizomycotina</taxon>
        <taxon>Leotiomycetes</taxon>
        <taxon>Erysiphales</taxon>
        <taxon>Erysiphaceae</taxon>
        <taxon>Golovinomyces</taxon>
    </lineage>
</organism>
<sequence length="114" mass="13242">MTNFGFTISIGFCFLLSGSKENIIWVFQFFKELEIKPSLVITDDDQAQKKTVEEVSSYVTILLCSWHSKNPIGNEDFPAFEASWRMITQAFITDLFNHTWLDFQNKYSTLKSQP</sequence>
<name>A0A420J6J0_9PEZI</name>
<comment type="caution">
    <text evidence="1">The sequence shown here is derived from an EMBL/GenBank/DDBJ whole genome shotgun (WGS) entry which is preliminary data.</text>
</comment>